<protein>
    <submittedName>
        <fullName evidence="1">Uncharacterized protein</fullName>
    </submittedName>
</protein>
<comment type="caution">
    <text evidence="1">The sequence shown here is derived from an EMBL/GenBank/DDBJ whole genome shotgun (WGS) entry which is preliminary data.</text>
</comment>
<proteinExistence type="predicted"/>
<reference evidence="1" key="1">
    <citation type="submission" date="2019-08" db="EMBL/GenBank/DDBJ databases">
        <authorList>
            <person name="Kucharzyk K."/>
            <person name="Murdoch R.W."/>
            <person name="Higgins S."/>
            <person name="Loffler F."/>
        </authorList>
    </citation>
    <scope>NUCLEOTIDE SEQUENCE</scope>
</reference>
<sequence>MHDAVHVVPPQPQRIAAFDEASVAAFRLGLRLGSDLRSRGRTRRSLGRSLTLFCDTASTDRFNDARLGYRTRRLLRCNLRRVEEEGVFANQTTGRPVQLDKKIQEGLIDGLQRRDLDDCLPIGALFDRKPQIKQHAGEVHAGLPERILRCQPRTHSGQFILRRTDIQFGSQRLPQP</sequence>
<name>A0A645I5G5_9ZZZZ</name>
<dbReference type="AlphaFoldDB" id="A0A645I5G5"/>
<organism evidence="1">
    <name type="scientific">bioreactor metagenome</name>
    <dbReference type="NCBI Taxonomy" id="1076179"/>
    <lineage>
        <taxon>unclassified sequences</taxon>
        <taxon>metagenomes</taxon>
        <taxon>ecological metagenomes</taxon>
    </lineage>
</organism>
<gene>
    <name evidence="1" type="ORF">SDC9_194074</name>
</gene>
<accession>A0A645I5G5</accession>
<evidence type="ECO:0000313" key="1">
    <source>
        <dbReference type="EMBL" id="MPN46488.1"/>
    </source>
</evidence>
<dbReference type="EMBL" id="VSSQ01107196">
    <property type="protein sequence ID" value="MPN46488.1"/>
    <property type="molecule type" value="Genomic_DNA"/>
</dbReference>